<keyword evidence="2" id="KW-0238">DNA-binding</keyword>
<accession>A0A9X1WP09</accession>
<dbReference type="SUPFAM" id="SSF46689">
    <property type="entry name" value="Homeodomain-like"/>
    <property type="match status" value="2"/>
</dbReference>
<dbReference type="InterPro" id="IPR020449">
    <property type="entry name" value="Tscrpt_reg_AraC-type_HTH"/>
</dbReference>
<dbReference type="InterPro" id="IPR018060">
    <property type="entry name" value="HTH_AraC"/>
</dbReference>
<keyword evidence="4" id="KW-0812">Transmembrane</keyword>
<keyword evidence="1" id="KW-0805">Transcription regulation</keyword>
<evidence type="ECO:0000259" key="5">
    <source>
        <dbReference type="PROSITE" id="PS01124"/>
    </source>
</evidence>
<evidence type="ECO:0000256" key="2">
    <source>
        <dbReference type="ARBA" id="ARBA00023125"/>
    </source>
</evidence>
<protein>
    <submittedName>
        <fullName evidence="6">Helix-turn-helix domain-containing protein</fullName>
    </submittedName>
</protein>
<dbReference type="PANTHER" id="PTHR43280">
    <property type="entry name" value="ARAC-FAMILY TRANSCRIPTIONAL REGULATOR"/>
    <property type="match status" value="1"/>
</dbReference>
<dbReference type="RefSeq" id="WP_244724446.1">
    <property type="nucleotide sequence ID" value="NZ_JALIRP010000003.1"/>
</dbReference>
<feature type="transmembrane region" description="Helical" evidence="4">
    <location>
        <begin position="21"/>
        <end position="40"/>
    </location>
</feature>
<gene>
    <name evidence="6" type="ORF">MUG84_09755</name>
</gene>
<name>A0A9X1WP09_9BACL</name>
<keyword evidence="4" id="KW-1133">Transmembrane helix</keyword>
<feature type="transmembrane region" description="Helical" evidence="4">
    <location>
        <begin position="300"/>
        <end position="320"/>
    </location>
</feature>
<dbReference type="EMBL" id="JALIRP010000003">
    <property type="protein sequence ID" value="MCJ8012026.1"/>
    <property type="molecule type" value="Genomic_DNA"/>
</dbReference>
<dbReference type="PANTHER" id="PTHR43280:SF10">
    <property type="entry name" value="REGULATORY PROTEIN POCR"/>
    <property type="match status" value="1"/>
</dbReference>
<evidence type="ECO:0000313" key="7">
    <source>
        <dbReference type="Proteomes" id="UP001139347"/>
    </source>
</evidence>
<evidence type="ECO:0000256" key="4">
    <source>
        <dbReference type="SAM" id="Phobius"/>
    </source>
</evidence>
<dbReference type="Proteomes" id="UP001139347">
    <property type="component" value="Unassembled WGS sequence"/>
</dbReference>
<keyword evidence="3" id="KW-0804">Transcription</keyword>
<dbReference type="Gene3D" id="1.10.10.60">
    <property type="entry name" value="Homeodomain-like"/>
    <property type="match status" value="2"/>
</dbReference>
<dbReference type="PROSITE" id="PS00041">
    <property type="entry name" value="HTH_ARAC_FAMILY_1"/>
    <property type="match status" value="1"/>
</dbReference>
<dbReference type="GO" id="GO:0043565">
    <property type="term" value="F:sequence-specific DNA binding"/>
    <property type="evidence" value="ECO:0007669"/>
    <property type="project" value="InterPro"/>
</dbReference>
<dbReference type="PRINTS" id="PR00032">
    <property type="entry name" value="HTHARAC"/>
</dbReference>
<dbReference type="AlphaFoldDB" id="A0A9X1WP09"/>
<dbReference type="GO" id="GO:0003700">
    <property type="term" value="F:DNA-binding transcription factor activity"/>
    <property type="evidence" value="ECO:0007669"/>
    <property type="project" value="InterPro"/>
</dbReference>
<keyword evidence="4" id="KW-0472">Membrane</keyword>
<proteinExistence type="predicted"/>
<organism evidence="6 7">
    <name type="scientific">Paenibacillus mangrovi</name>
    <dbReference type="NCBI Taxonomy" id="2931978"/>
    <lineage>
        <taxon>Bacteria</taxon>
        <taxon>Bacillati</taxon>
        <taxon>Bacillota</taxon>
        <taxon>Bacilli</taxon>
        <taxon>Bacillales</taxon>
        <taxon>Paenibacillaceae</taxon>
        <taxon>Paenibacillus</taxon>
    </lineage>
</organism>
<evidence type="ECO:0000313" key="6">
    <source>
        <dbReference type="EMBL" id="MCJ8012026.1"/>
    </source>
</evidence>
<dbReference type="Pfam" id="PF12833">
    <property type="entry name" value="HTH_18"/>
    <property type="match status" value="1"/>
</dbReference>
<sequence>MSLVLKRKLGFPTLFTKLLSGFLAVILLLTAFNLVSFFYLKQQIHNEIVKYNELGVNHAARGYEDQFRLTREMVLGLYQDPLWTTYVNQLRQVKDNQAYGYVNDVIAEMKRLYANPFLGMDNLMIYFQKDAYVIEKDGTSSAKSLFGTYYTSPSYPLAFWDKQFGEPYAFRVFPAAKFVEKMPGSARSKGTLLPVVIKMMPYKDMYLIAMLDAERLARNLQSAMSGDFYILDPEGRPLYEPESTADSAVLPAFDSLDNRHSFVQNGDFYYFYKKGSETGFTYISKVPVQSISAQLLQLNLVLLSLLAVVGLLIVLTYLFSRRVHRPIRLMVDTLQQDEPETAQGPVQEIELISRRVQHMRSSHQRISRDLARKNSMLRHYAYANRLKNIHMNLSEIRELADASRPYVMIVYQMIFKEGFAQYHLEQEKGAYYVREYIDLIWQQAYPESVTIQTEPQQVLSIVFLPDEAAKALSQLQHLIEVFNADRGFYLVTMACSPIQPEGSPFTGAYAHVTGMLKHRKLLDQTQWIQKEDRVNSREARSFKALWEQEFQNRLLSGSEDSTQEWIERSLSALGKKQASALEYRQFAKDVADELDKLLRSLNLSAAYHDAQVPALDITRDFYSADQYELWFRGLLDPALQLIRRKTEHHDPITSFVMAYINDHLEEDINLDMMADKLNITSGYLSTYFKEKTGLNFSDYLNNLRIRTAKDLLQNLDLRIQDVAVRVGYLNVNSFIRMFKRHAGMTPGEFRKKYAS</sequence>
<dbReference type="SMART" id="SM00342">
    <property type="entry name" value="HTH_ARAC"/>
    <property type="match status" value="1"/>
</dbReference>
<dbReference type="PROSITE" id="PS01124">
    <property type="entry name" value="HTH_ARAC_FAMILY_2"/>
    <property type="match status" value="1"/>
</dbReference>
<comment type="caution">
    <text evidence="6">The sequence shown here is derived from an EMBL/GenBank/DDBJ whole genome shotgun (WGS) entry which is preliminary data.</text>
</comment>
<dbReference type="InterPro" id="IPR009057">
    <property type="entry name" value="Homeodomain-like_sf"/>
</dbReference>
<keyword evidence="7" id="KW-1185">Reference proteome</keyword>
<evidence type="ECO:0000256" key="1">
    <source>
        <dbReference type="ARBA" id="ARBA00023015"/>
    </source>
</evidence>
<dbReference type="InterPro" id="IPR018062">
    <property type="entry name" value="HTH_AraC-typ_CS"/>
</dbReference>
<feature type="domain" description="HTH araC/xylS-type" evidence="5">
    <location>
        <begin position="654"/>
        <end position="752"/>
    </location>
</feature>
<reference evidence="6" key="1">
    <citation type="submission" date="2022-04" db="EMBL/GenBank/DDBJ databases">
        <title>Paenibacillus mangrovi sp. nov., a novel endophytic bacterium isolated from bark of Kandelia candel.</title>
        <authorList>
            <person name="Tuo L."/>
        </authorList>
    </citation>
    <scope>NUCLEOTIDE SEQUENCE</scope>
    <source>
        <strain evidence="6">KQZ6P-2</strain>
    </source>
</reference>
<evidence type="ECO:0000256" key="3">
    <source>
        <dbReference type="ARBA" id="ARBA00023163"/>
    </source>
</evidence>